<evidence type="ECO:0000313" key="2">
    <source>
        <dbReference type="EMBL" id="KDA00027.1"/>
    </source>
</evidence>
<gene>
    <name evidence="2" type="ORF">HPO_03964</name>
</gene>
<evidence type="ECO:0000313" key="3">
    <source>
        <dbReference type="Proteomes" id="UP000027100"/>
    </source>
</evidence>
<proteinExistence type="predicted"/>
<dbReference type="CDD" id="cd00158">
    <property type="entry name" value="RHOD"/>
    <property type="match status" value="1"/>
</dbReference>
<dbReference type="InterPro" id="IPR036873">
    <property type="entry name" value="Rhodanese-like_dom_sf"/>
</dbReference>
<dbReference type="eggNOG" id="COG0607">
    <property type="taxonomic scope" value="Bacteria"/>
</dbReference>
<reference evidence="2 3" key="1">
    <citation type="journal article" date="2014" name="Antonie Van Leeuwenhoek">
        <title>Hyphomonas beringensis sp. nov. and Hyphomonas chukchiensis sp. nov., isolated from surface seawater of the Bering Sea and Chukchi Sea.</title>
        <authorList>
            <person name="Li C."/>
            <person name="Lai Q."/>
            <person name="Li G."/>
            <person name="Dong C."/>
            <person name="Wang J."/>
            <person name="Liao Y."/>
            <person name="Shao Z."/>
        </authorList>
    </citation>
    <scope>NUCLEOTIDE SEQUENCE [LARGE SCALE GENOMIC DNA]</scope>
    <source>
        <strain evidence="2 3">PS728</strain>
    </source>
</reference>
<dbReference type="SUPFAM" id="SSF52821">
    <property type="entry name" value="Rhodanese/Cell cycle control phosphatase"/>
    <property type="match status" value="1"/>
</dbReference>
<accession>A0A062VMW8</accession>
<keyword evidence="3" id="KW-1185">Reference proteome</keyword>
<organism evidence="2 3">
    <name type="scientific">Hyphomonas polymorpha PS728</name>
    <dbReference type="NCBI Taxonomy" id="1280954"/>
    <lineage>
        <taxon>Bacteria</taxon>
        <taxon>Pseudomonadati</taxon>
        <taxon>Pseudomonadota</taxon>
        <taxon>Alphaproteobacteria</taxon>
        <taxon>Hyphomonadales</taxon>
        <taxon>Hyphomonadaceae</taxon>
        <taxon>Hyphomonas</taxon>
    </lineage>
</organism>
<dbReference type="PATRIC" id="fig|1280954.3.peg.805"/>
<dbReference type="OrthoDB" id="9807812at2"/>
<dbReference type="Proteomes" id="UP000027100">
    <property type="component" value="Unassembled WGS sequence"/>
</dbReference>
<dbReference type="InterPro" id="IPR001763">
    <property type="entry name" value="Rhodanese-like_dom"/>
</dbReference>
<dbReference type="PANTHER" id="PTHR43031">
    <property type="entry name" value="FAD-DEPENDENT OXIDOREDUCTASE"/>
    <property type="match status" value="1"/>
</dbReference>
<dbReference type="InterPro" id="IPR050229">
    <property type="entry name" value="GlpE_sulfurtransferase"/>
</dbReference>
<dbReference type="Gene3D" id="3.40.250.10">
    <property type="entry name" value="Rhodanese-like domain"/>
    <property type="match status" value="1"/>
</dbReference>
<dbReference type="PANTHER" id="PTHR43031:SF1">
    <property type="entry name" value="PYRIDINE NUCLEOTIDE-DISULPHIDE OXIDOREDUCTASE"/>
    <property type="match status" value="1"/>
</dbReference>
<name>A0A062VMW8_9PROT</name>
<dbReference type="AlphaFoldDB" id="A0A062VMW8"/>
<comment type="caution">
    <text evidence="2">The sequence shown here is derived from an EMBL/GenBank/DDBJ whole genome shotgun (WGS) entry which is preliminary data.</text>
</comment>
<dbReference type="SMART" id="SM00450">
    <property type="entry name" value="RHOD"/>
    <property type="match status" value="1"/>
</dbReference>
<dbReference type="Pfam" id="PF00581">
    <property type="entry name" value="Rhodanese"/>
    <property type="match status" value="1"/>
</dbReference>
<dbReference type="EMBL" id="ARYM01000003">
    <property type="protein sequence ID" value="KDA00027.1"/>
    <property type="molecule type" value="Genomic_DNA"/>
</dbReference>
<dbReference type="RefSeq" id="WP_035594707.1">
    <property type="nucleotide sequence ID" value="NZ_ARYM01000003.1"/>
</dbReference>
<protein>
    <recommendedName>
        <fullName evidence="1">Rhodanese domain-containing protein</fullName>
    </recommendedName>
</protein>
<sequence length="119" mass="12678">MSDPRDLDPKAVFDALKRGDVLLIDVREPAEFANQRIHGALLHPLSTFDARAIPANPGRQIVFQCGSGKRSRMALDKFLAETGAEAAHMAGGIGAWKSAGLPCVSINPATGAVEDHGRY</sequence>
<evidence type="ECO:0000259" key="1">
    <source>
        <dbReference type="PROSITE" id="PS50206"/>
    </source>
</evidence>
<dbReference type="STRING" id="1280954.HPO_03964"/>
<feature type="domain" description="Rhodanese" evidence="1">
    <location>
        <begin position="17"/>
        <end position="105"/>
    </location>
</feature>
<dbReference type="PROSITE" id="PS50206">
    <property type="entry name" value="RHODANESE_3"/>
    <property type="match status" value="1"/>
</dbReference>